<comment type="caution">
    <text evidence="1">The sequence shown here is derived from an EMBL/GenBank/DDBJ whole genome shotgun (WGS) entry which is preliminary data.</text>
</comment>
<protein>
    <submittedName>
        <fullName evidence="1">Uncharacterized protein</fullName>
    </submittedName>
</protein>
<dbReference type="RefSeq" id="WP_203870728.1">
    <property type="nucleotide sequence ID" value="NZ_BONW01000044.1"/>
</dbReference>
<dbReference type="Proteomes" id="UP000646749">
    <property type="component" value="Unassembled WGS sequence"/>
</dbReference>
<keyword evidence="2" id="KW-1185">Reference proteome</keyword>
<dbReference type="EMBL" id="BONW01000044">
    <property type="protein sequence ID" value="GIG92375.1"/>
    <property type="molecule type" value="Genomic_DNA"/>
</dbReference>
<sequence length="64" mass="7140">MTGYLVAEWTRSEGYADTGIRTDTYAEAEAEGCRLHRTYGPQSRYLPMSLPRAIDLGVVWSGGR</sequence>
<evidence type="ECO:0000313" key="1">
    <source>
        <dbReference type="EMBL" id="GIG92375.1"/>
    </source>
</evidence>
<evidence type="ECO:0000313" key="2">
    <source>
        <dbReference type="Proteomes" id="UP000646749"/>
    </source>
</evidence>
<name>A0ABQ4ECI9_9ACTN</name>
<proteinExistence type="predicted"/>
<reference evidence="1 2" key="1">
    <citation type="submission" date="2021-01" db="EMBL/GenBank/DDBJ databases">
        <title>Whole genome shotgun sequence of Plantactinospora endophytica NBRC 110450.</title>
        <authorList>
            <person name="Komaki H."/>
            <person name="Tamura T."/>
        </authorList>
    </citation>
    <scope>NUCLEOTIDE SEQUENCE [LARGE SCALE GENOMIC DNA]</scope>
    <source>
        <strain evidence="1 2">NBRC 110450</strain>
    </source>
</reference>
<accession>A0ABQ4ECI9</accession>
<gene>
    <name evidence="1" type="ORF">Pen02_73110</name>
</gene>
<organism evidence="1 2">
    <name type="scientific">Plantactinospora endophytica</name>
    <dbReference type="NCBI Taxonomy" id="673535"/>
    <lineage>
        <taxon>Bacteria</taxon>
        <taxon>Bacillati</taxon>
        <taxon>Actinomycetota</taxon>
        <taxon>Actinomycetes</taxon>
        <taxon>Micromonosporales</taxon>
        <taxon>Micromonosporaceae</taxon>
        <taxon>Plantactinospora</taxon>
    </lineage>
</organism>